<keyword evidence="3" id="KW-1185">Reference proteome</keyword>
<organism evidence="2 3">
    <name type="scientific">Kingdonia uniflora</name>
    <dbReference type="NCBI Taxonomy" id="39325"/>
    <lineage>
        <taxon>Eukaryota</taxon>
        <taxon>Viridiplantae</taxon>
        <taxon>Streptophyta</taxon>
        <taxon>Embryophyta</taxon>
        <taxon>Tracheophyta</taxon>
        <taxon>Spermatophyta</taxon>
        <taxon>Magnoliopsida</taxon>
        <taxon>Ranunculales</taxon>
        <taxon>Circaeasteraceae</taxon>
        <taxon>Kingdonia</taxon>
    </lineage>
</organism>
<protein>
    <submittedName>
        <fullName evidence="2">Uncharacterized protein</fullName>
    </submittedName>
</protein>
<sequence length="130" mass="14768">MVESGCSRRNKLPQTLCYSFRIPPQPPDNPLTTPSSHSHRPNKTSQMSNNTKSGIRIVFGILDDKFTYDSNLFQYRRALASSISCTWNRLWIRALAVGMVEGDSQLPAPNVLYKVLAFLHLDTRSWPKKS</sequence>
<proteinExistence type="predicted"/>
<comment type="caution">
    <text evidence="2">The sequence shown here is derived from an EMBL/GenBank/DDBJ whole genome shotgun (WGS) entry which is preliminary data.</text>
</comment>
<gene>
    <name evidence="2" type="ORF">GIB67_040398</name>
</gene>
<dbReference type="Proteomes" id="UP000541444">
    <property type="component" value="Unassembled WGS sequence"/>
</dbReference>
<evidence type="ECO:0000313" key="2">
    <source>
        <dbReference type="EMBL" id="KAF6135087.1"/>
    </source>
</evidence>
<dbReference type="EMBL" id="JACGCM010002813">
    <property type="protein sequence ID" value="KAF6135087.1"/>
    <property type="molecule type" value="Genomic_DNA"/>
</dbReference>
<evidence type="ECO:0000256" key="1">
    <source>
        <dbReference type="SAM" id="MobiDB-lite"/>
    </source>
</evidence>
<evidence type="ECO:0000313" key="3">
    <source>
        <dbReference type="Proteomes" id="UP000541444"/>
    </source>
</evidence>
<dbReference type="AlphaFoldDB" id="A0A7J7KXM9"/>
<reference evidence="2 3" key="1">
    <citation type="journal article" date="2020" name="IScience">
        <title>Genome Sequencing of the Endangered Kingdonia uniflora (Circaeasteraceae, Ranunculales) Reveals Potential Mechanisms of Evolutionary Specialization.</title>
        <authorList>
            <person name="Sun Y."/>
            <person name="Deng T."/>
            <person name="Zhang A."/>
            <person name="Moore M.J."/>
            <person name="Landis J.B."/>
            <person name="Lin N."/>
            <person name="Zhang H."/>
            <person name="Zhang X."/>
            <person name="Huang J."/>
            <person name="Zhang X."/>
            <person name="Sun H."/>
            <person name="Wang H."/>
        </authorList>
    </citation>
    <scope>NUCLEOTIDE SEQUENCE [LARGE SCALE GENOMIC DNA]</scope>
    <source>
        <strain evidence="2">TB1705</strain>
        <tissue evidence="2">Leaf</tissue>
    </source>
</reference>
<feature type="region of interest" description="Disordered" evidence="1">
    <location>
        <begin position="21"/>
        <end position="51"/>
    </location>
</feature>
<accession>A0A7J7KXM9</accession>
<name>A0A7J7KXM9_9MAGN</name>